<dbReference type="OrthoDB" id="10055769at2759"/>
<feature type="region of interest" description="Disordered" evidence="2">
    <location>
        <begin position="1043"/>
        <end position="1062"/>
    </location>
</feature>
<evidence type="ECO:0000313" key="4">
    <source>
        <dbReference type="EMBL" id="GJE99769.1"/>
    </source>
</evidence>
<evidence type="ECO:0000259" key="3">
    <source>
        <dbReference type="Pfam" id="PF05183"/>
    </source>
</evidence>
<dbReference type="InterPro" id="IPR007855">
    <property type="entry name" value="RDRP"/>
</dbReference>
<feature type="region of interest" description="Disordered" evidence="2">
    <location>
        <begin position="1"/>
        <end position="28"/>
    </location>
</feature>
<feature type="domain" description="RDRP core" evidence="3">
    <location>
        <begin position="291"/>
        <end position="949"/>
    </location>
</feature>
<reference evidence="4 5" key="1">
    <citation type="submission" date="2021-08" db="EMBL/GenBank/DDBJ databases">
        <title>Draft Genome Sequence of Phanerochaete sordida strain YK-624.</title>
        <authorList>
            <person name="Mori T."/>
            <person name="Dohra H."/>
            <person name="Suzuki T."/>
            <person name="Kawagishi H."/>
            <person name="Hirai H."/>
        </authorList>
    </citation>
    <scope>NUCLEOTIDE SEQUENCE [LARGE SCALE GENOMIC DNA]</scope>
    <source>
        <strain evidence="4 5">YK-624</strain>
    </source>
</reference>
<dbReference type="GO" id="GO:0003723">
    <property type="term" value="F:RNA binding"/>
    <property type="evidence" value="ECO:0007669"/>
    <property type="project" value="UniProtKB-KW"/>
</dbReference>
<keyword evidence="1" id="KW-0696">RNA-directed RNA polymerase</keyword>
<dbReference type="InterPro" id="IPR057596">
    <property type="entry name" value="RDRP_core"/>
</dbReference>
<comment type="caution">
    <text evidence="4">The sequence shown here is derived from an EMBL/GenBank/DDBJ whole genome shotgun (WGS) entry which is preliminary data.</text>
</comment>
<keyword evidence="5" id="KW-1185">Reference proteome</keyword>
<dbReference type="PANTHER" id="PTHR23079:SF14">
    <property type="entry name" value="RNA-DEPENDENT RNA POLYMERASE"/>
    <property type="match status" value="1"/>
</dbReference>
<protein>
    <recommendedName>
        <fullName evidence="1">RNA-dependent RNA polymerase</fullName>
        <ecNumber evidence="1">2.7.7.48</ecNumber>
    </recommendedName>
</protein>
<evidence type="ECO:0000313" key="5">
    <source>
        <dbReference type="Proteomes" id="UP000703269"/>
    </source>
</evidence>
<feature type="compositionally biased region" description="Polar residues" evidence="2">
    <location>
        <begin position="12"/>
        <end position="28"/>
    </location>
</feature>
<evidence type="ECO:0000256" key="1">
    <source>
        <dbReference type="RuleBase" id="RU363098"/>
    </source>
</evidence>
<feature type="region of interest" description="Disordered" evidence="2">
    <location>
        <begin position="62"/>
        <end position="128"/>
    </location>
</feature>
<organism evidence="4 5">
    <name type="scientific">Phanerochaete sordida</name>
    <dbReference type="NCBI Taxonomy" id="48140"/>
    <lineage>
        <taxon>Eukaryota</taxon>
        <taxon>Fungi</taxon>
        <taxon>Dikarya</taxon>
        <taxon>Basidiomycota</taxon>
        <taxon>Agaricomycotina</taxon>
        <taxon>Agaricomycetes</taxon>
        <taxon>Polyporales</taxon>
        <taxon>Phanerochaetaceae</taxon>
        <taxon>Phanerochaete</taxon>
    </lineage>
</organism>
<feature type="compositionally biased region" description="Basic and acidic residues" evidence="2">
    <location>
        <begin position="1053"/>
        <end position="1062"/>
    </location>
</feature>
<dbReference type="AlphaFoldDB" id="A0A9P3GUV6"/>
<gene>
    <name evidence="4" type="ORF">PsYK624_160400</name>
</gene>
<dbReference type="EMBL" id="BPQB01000119">
    <property type="protein sequence ID" value="GJE99769.1"/>
    <property type="molecule type" value="Genomic_DNA"/>
</dbReference>
<dbReference type="Pfam" id="PF05183">
    <property type="entry name" value="RdRP"/>
    <property type="match status" value="1"/>
</dbReference>
<keyword evidence="1" id="KW-0694">RNA-binding</keyword>
<name>A0A9P3GUV6_9APHY</name>
<sequence length="1220" mass="137149">MPPADPLVQMRRSPSSESLASVRSQCLSETSSQMYWEGGLFDNDMDTEEYLRLLDDADKQNEKYYLPKDPTIWSQSEQSPATDTTPPTTPEVPSQSAQRGTKRVRDDDDDGGQPVAGPSKLKKMDTGLGFTTASTHNGSVLYSKSEGLDCHPVIIGPLLGDTHYNLIHAAGFCIQWKLLRYQKAGLKLFDIAGLHELLALTKATNVTGVDLLEKLVGSKDAKQMENDSPSSREKEAKDPCKEADMEFKHITSCSGPVYYLANSERNGWCGGKIHYTIKATSLRKGLEQFEVEEPVLATSDQLSRRYGSHSIIRLRIHKDDIYKEGKALKELCLRPFVVGGHVYRAFSCKEHVVRLIMTDERVQTIPSADTGASTYQVVKGKIGQSWCSGIDFLEFLRFYNDPQLNSEQSMAKWAVRFYLGSSTSIPAMRLAPERLHHISDIVSEAHTGDSKPKAENVMTDGCGLANYDFFHALQQQFNWPQVPVAVQMRVNGSKGLLLLHPNHKQSSPGEEPGMRPEVWIRASQRKIKYPANVDDPALFTVDILRSAHLTYPASLSTETIINLTSNGVKAEVIMSMMKTNMQEKVDGLTTWEGDKGIFRLWSNLAHEGGVISARLAREHPTFARVQGWAFDDYARDNLHEEERKEDDDADEALNKLNAQSSSAWWPDLISGSPSSLEETCMALLDSGFDPDSLPVLRAKMVEVAKKANKVALAKYNVRVPMSCSAWAVPDPCGVLEPGEIYIQSSVPLVAADGVTKVDVVVGSVLITRHPCKVPSDVQKVTAVDRHELHGYKDVIVVSTKGHRVGDKLLDRHLLSMLGGGDYDGDRVQVYWHPDLVRTFRHADPQFATRPKSVEDSLQESVESVKSFLKRVPDTAPRHVQIREIQRALLGPLENASQVGKYSTFWEVALYKYGYDSPEAIRLAGLFCAVLDGSKTGVAVKQQQWQRDQASYRVETRLEWKEPIVSAGNRASFGSRDFLRFTERSEGLRRTPFVMDEIRKFLAREHDRLTALILQRLGDPNYIKLDDDLAEPWYNFKARVEQSRKARKNQSSETKVDQSIDAKADQSRRVEDTWMGNLLEAIKKGVKTKREEWAGRRNLKASDESKEKGAEKGKGKANAFTGLRIEKRQDVLRACSKSFHSLLADLHVFQLSDRELLRYIASYAYIWDHETTGRWTRFPWDVAFRVLCEIKAEAVTRGNTKTTTAEFYYKMTINKRSLEGL</sequence>
<accession>A0A9P3GUV6</accession>
<comment type="catalytic activity">
    <reaction evidence="1">
        <text>RNA(n) + a ribonucleoside 5'-triphosphate = RNA(n+1) + diphosphate</text>
        <dbReference type="Rhea" id="RHEA:21248"/>
        <dbReference type="Rhea" id="RHEA-COMP:14527"/>
        <dbReference type="Rhea" id="RHEA-COMP:17342"/>
        <dbReference type="ChEBI" id="CHEBI:33019"/>
        <dbReference type="ChEBI" id="CHEBI:61557"/>
        <dbReference type="ChEBI" id="CHEBI:140395"/>
        <dbReference type="EC" id="2.7.7.48"/>
    </reaction>
</comment>
<dbReference type="GO" id="GO:0031380">
    <property type="term" value="C:nuclear RNA-directed RNA polymerase complex"/>
    <property type="evidence" value="ECO:0007669"/>
    <property type="project" value="TreeGrafter"/>
</dbReference>
<keyword evidence="1" id="KW-0548">Nucleotidyltransferase</keyword>
<comment type="similarity">
    <text evidence="1">Belongs to the RdRP family.</text>
</comment>
<dbReference type="GO" id="GO:0003968">
    <property type="term" value="F:RNA-directed RNA polymerase activity"/>
    <property type="evidence" value="ECO:0007669"/>
    <property type="project" value="UniProtKB-KW"/>
</dbReference>
<dbReference type="Proteomes" id="UP000703269">
    <property type="component" value="Unassembled WGS sequence"/>
</dbReference>
<proteinExistence type="inferred from homology"/>
<dbReference type="EC" id="2.7.7.48" evidence="1"/>
<dbReference type="GO" id="GO:0030422">
    <property type="term" value="P:siRNA processing"/>
    <property type="evidence" value="ECO:0007669"/>
    <property type="project" value="TreeGrafter"/>
</dbReference>
<keyword evidence="1" id="KW-0808">Transferase</keyword>
<dbReference type="PANTHER" id="PTHR23079">
    <property type="entry name" value="RNA-DEPENDENT RNA POLYMERASE"/>
    <property type="match status" value="1"/>
</dbReference>
<evidence type="ECO:0000256" key="2">
    <source>
        <dbReference type="SAM" id="MobiDB-lite"/>
    </source>
</evidence>